<evidence type="ECO:0000313" key="9">
    <source>
        <dbReference type="EMBL" id="CAH1772403.1"/>
    </source>
</evidence>
<organism evidence="9 10">
    <name type="scientific">Owenia fusiformis</name>
    <name type="common">Polychaete worm</name>
    <dbReference type="NCBI Taxonomy" id="6347"/>
    <lineage>
        <taxon>Eukaryota</taxon>
        <taxon>Metazoa</taxon>
        <taxon>Spiralia</taxon>
        <taxon>Lophotrochozoa</taxon>
        <taxon>Annelida</taxon>
        <taxon>Polychaeta</taxon>
        <taxon>Sedentaria</taxon>
        <taxon>Canalipalpata</taxon>
        <taxon>Sabellida</taxon>
        <taxon>Oweniida</taxon>
        <taxon>Oweniidae</taxon>
        <taxon>Owenia</taxon>
    </lineage>
</organism>
<evidence type="ECO:0000256" key="7">
    <source>
        <dbReference type="PROSITE-ProRule" id="PRU00042"/>
    </source>
</evidence>
<dbReference type="SMART" id="SM00355">
    <property type="entry name" value="ZnF_C2H2"/>
    <property type="match status" value="4"/>
</dbReference>
<dbReference type="OrthoDB" id="6113849at2759"/>
<name>A0A8S4MUN2_OWEFU</name>
<evidence type="ECO:0000256" key="6">
    <source>
        <dbReference type="ARBA" id="ARBA00023242"/>
    </source>
</evidence>
<dbReference type="Pfam" id="PF00096">
    <property type="entry name" value="zf-C2H2"/>
    <property type="match status" value="2"/>
</dbReference>
<dbReference type="GO" id="GO:0010468">
    <property type="term" value="P:regulation of gene expression"/>
    <property type="evidence" value="ECO:0007669"/>
    <property type="project" value="TreeGrafter"/>
</dbReference>
<dbReference type="GO" id="GO:0008270">
    <property type="term" value="F:zinc ion binding"/>
    <property type="evidence" value="ECO:0007669"/>
    <property type="project" value="UniProtKB-KW"/>
</dbReference>
<dbReference type="GO" id="GO:0005634">
    <property type="term" value="C:nucleus"/>
    <property type="evidence" value="ECO:0007669"/>
    <property type="project" value="UniProtKB-SubCell"/>
</dbReference>
<reference evidence="9" key="1">
    <citation type="submission" date="2022-03" db="EMBL/GenBank/DDBJ databases">
        <authorList>
            <person name="Martin C."/>
        </authorList>
    </citation>
    <scope>NUCLEOTIDE SEQUENCE</scope>
</reference>
<dbReference type="InterPro" id="IPR013087">
    <property type="entry name" value="Znf_C2H2_type"/>
</dbReference>
<keyword evidence="10" id="KW-1185">Reference proteome</keyword>
<feature type="domain" description="C2H2-type" evidence="8">
    <location>
        <begin position="44"/>
        <end position="72"/>
    </location>
</feature>
<dbReference type="PROSITE" id="PS00028">
    <property type="entry name" value="ZINC_FINGER_C2H2_1"/>
    <property type="match status" value="2"/>
</dbReference>
<dbReference type="AlphaFoldDB" id="A0A8S4MUN2"/>
<keyword evidence="3" id="KW-0677">Repeat</keyword>
<protein>
    <recommendedName>
        <fullName evidence="8">C2H2-type domain-containing protein</fullName>
    </recommendedName>
</protein>
<feature type="domain" description="C2H2-type" evidence="8">
    <location>
        <begin position="72"/>
        <end position="102"/>
    </location>
</feature>
<evidence type="ECO:0000256" key="3">
    <source>
        <dbReference type="ARBA" id="ARBA00022737"/>
    </source>
</evidence>
<keyword evidence="5" id="KW-0862">Zinc</keyword>
<dbReference type="InterPro" id="IPR050331">
    <property type="entry name" value="Zinc_finger"/>
</dbReference>
<proteinExistence type="predicted"/>
<dbReference type="SUPFAM" id="SSF57667">
    <property type="entry name" value="beta-beta-alpha zinc fingers"/>
    <property type="match status" value="2"/>
</dbReference>
<keyword evidence="4 7" id="KW-0863">Zinc-finger</keyword>
<accession>A0A8S4MUN2</accession>
<keyword evidence="2" id="KW-0479">Metal-binding</keyword>
<dbReference type="EMBL" id="CAIIXF020000001">
    <property type="protein sequence ID" value="CAH1772403.1"/>
    <property type="molecule type" value="Genomic_DNA"/>
</dbReference>
<evidence type="ECO:0000256" key="5">
    <source>
        <dbReference type="ARBA" id="ARBA00022833"/>
    </source>
</evidence>
<keyword evidence="6" id="KW-0539">Nucleus</keyword>
<sequence>MFAKHRIKLKETQIVYECNLCKYATERKRRFKEHMDSHLGIKEHVCDACGMAFSSDHNLKGHIKWIHKEKTLQCPICGLKASVLSHLKTHIRVMHVHKEARPYKCFYCNFTCKTGGNCRKHCRNRHKGMEIKWVKTMDLKALNQEVDRLLNLNVDEMNDVTVSEHLKPVSEHIRPVNEHMRPVMNEHMKPVVEHHYIDPITGYIDGLMGEKQSMHIL</sequence>
<gene>
    <name evidence="9" type="ORF">OFUS_LOCUS172</name>
</gene>
<dbReference type="PANTHER" id="PTHR16515">
    <property type="entry name" value="PR DOMAIN ZINC FINGER PROTEIN"/>
    <property type="match status" value="1"/>
</dbReference>
<evidence type="ECO:0000259" key="8">
    <source>
        <dbReference type="PROSITE" id="PS50157"/>
    </source>
</evidence>
<evidence type="ECO:0000256" key="4">
    <source>
        <dbReference type="ARBA" id="ARBA00022771"/>
    </source>
</evidence>
<dbReference type="Proteomes" id="UP000749559">
    <property type="component" value="Unassembled WGS sequence"/>
</dbReference>
<dbReference type="PANTHER" id="PTHR16515:SF66">
    <property type="entry name" value="C2H2-TYPE DOMAIN-CONTAINING PROTEIN"/>
    <property type="match status" value="1"/>
</dbReference>
<dbReference type="Gene3D" id="3.30.160.60">
    <property type="entry name" value="Classic Zinc Finger"/>
    <property type="match status" value="2"/>
</dbReference>
<evidence type="ECO:0000313" key="10">
    <source>
        <dbReference type="Proteomes" id="UP000749559"/>
    </source>
</evidence>
<feature type="domain" description="C2H2-type" evidence="8">
    <location>
        <begin position="16"/>
        <end position="43"/>
    </location>
</feature>
<comment type="subcellular location">
    <subcellularLocation>
        <location evidence="1">Nucleus</location>
    </subcellularLocation>
</comment>
<comment type="caution">
    <text evidence="9">The sequence shown here is derived from an EMBL/GenBank/DDBJ whole genome shotgun (WGS) entry which is preliminary data.</text>
</comment>
<evidence type="ECO:0000256" key="1">
    <source>
        <dbReference type="ARBA" id="ARBA00004123"/>
    </source>
</evidence>
<dbReference type="InterPro" id="IPR036236">
    <property type="entry name" value="Znf_C2H2_sf"/>
</dbReference>
<dbReference type="PROSITE" id="PS50157">
    <property type="entry name" value="ZINC_FINGER_C2H2_2"/>
    <property type="match status" value="3"/>
</dbReference>
<evidence type="ECO:0000256" key="2">
    <source>
        <dbReference type="ARBA" id="ARBA00022723"/>
    </source>
</evidence>